<dbReference type="SUPFAM" id="SSF52087">
    <property type="entry name" value="CRAL/TRIO domain"/>
    <property type="match status" value="1"/>
</dbReference>
<dbReference type="EMBL" id="GDJX01013137">
    <property type="protein sequence ID" value="JAT54799.1"/>
    <property type="molecule type" value="Transcribed_RNA"/>
</dbReference>
<dbReference type="PANTHER" id="PTHR45824:SF18">
    <property type="entry name" value="OS01G0264700 PROTEIN"/>
    <property type="match status" value="1"/>
</dbReference>
<dbReference type="AlphaFoldDB" id="A0A1D1YJI4"/>
<dbReference type="GO" id="GO:0008526">
    <property type="term" value="F:phosphatidylinositol transfer activity"/>
    <property type="evidence" value="ECO:0007669"/>
    <property type="project" value="TreeGrafter"/>
</dbReference>
<dbReference type="InterPro" id="IPR036865">
    <property type="entry name" value="CRAL-TRIO_dom_sf"/>
</dbReference>
<dbReference type="PANTHER" id="PTHR45824">
    <property type="entry name" value="GH16843P"/>
    <property type="match status" value="1"/>
</dbReference>
<feature type="domain" description="CRAL-TRIO" evidence="1">
    <location>
        <begin position="1"/>
        <end position="136"/>
    </location>
</feature>
<dbReference type="Pfam" id="PF00650">
    <property type="entry name" value="CRAL_TRIO"/>
    <property type="match status" value="1"/>
</dbReference>
<accession>A0A1D1YJI4</accession>
<dbReference type="InterPro" id="IPR001251">
    <property type="entry name" value="CRAL-TRIO_dom"/>
</dbReference>
<dbReference type="SMART" id="SM00516">
    <property type="entry name" value="SEC14"/>
    <property type="match status" value="1"/>
</dbReference>
<name>A0A1D1YJI4_9ARAE</name>
<dbReference type="PROSITE" id="PS50191">
    <property type="entry name" value="CRAL_TRIO"/>
    <property type="match status" value="1"/>
</dbReference>
<sequence>MFHSCQNTNSVKGQIKYLVYCMENAIHNLGEGVEQMVWLIDFQGWSMGSISLKVTRETAHILQDHYPERLGLGILYNPPKMFQSFWMIVRPFIEAKTYKKVKFVYSDNPDSQKIMEELFDLDKLEPGFGGRNPVKFDYNEFEKRMLEDDKKFSACITSEKNMIHPQDQHIVAIPQPLDSSLSGHRT</sequence>
<evidence type="ECO:0000259" key="1">
    <source>
        <dbReference type="PROSITE" id="PS50191"/>
    </source>
</evidence>
<dbReference type="CDD" id="cd00170">
    <property type="entry name" value="SEC14"/>
    <property type="match status" value="1"/>
</dbReference>
<protein>
    <submittedName>
        <fullName evidence="2">Random slug protein 5</fullName>
    </submittedName>
</protein>
<evidence type="ECO:0000313" key="2">
    <source>
        <dbReference type="EMBL" id="JAT54799.1"/>
    </source>
</evidence>
<reference evidence="2" key="1">
    <citation type="submission" date="2015-07" db="EMBL/GenBank/DDBJ databases">
        <title>Transcriptome Assembly of Anthurium amnicola.</title>
        <authorList>
            <person name="Suzuki J."/>
        </authorList>
    </citation>
    <scope>NUCLEOTIDE SEQUENCE</scope>
</reference>
<dbReference type="Gene3D" id="3.40.525.10">
    <property type="entry name" value="CRAL-TRIO lipid binding domain"/>
    <property type="match status" value="1"/>
</dbReference>
<dbReference type="InterPro" id="IPR052578">
    <property type="entry name" value="PI_Transfer_CRAL-TRIO"/>
</dbReference>
<gene>
    <name evidence="2" type="primary">rsc5_11</name>
    <name evidence="2" type="ORF">g.43335</name>
</gene>
<proteinExistence type="predicted"/>
<organism evidence="2">
    <name type="scientific">Anthurium amnicola</name>
    <dbReference type="NCBI Taxonomy" id="1678845"/>
    <lineage>
        <taxon>Eukaryota</taxon>
        <taxon>Viridiplantae</taxon>
        <taxon>Streptophyta</taxon>
        <taxon>Embryophyta</taxon>
        <taxon>Tracheophyta</taxon>
        <taxon>Spermatophyta</taxon>
        <taxon>Magnoliopsida</taxon>
        <taxon>Liliopsida</taxon>
        <taxon>Araceae</taxon>
        <taxon>Pothoideae</taxon>
        <taxon>Potheae</taxon>
        <taxon>Anthurium</taxon>
    </lineage>
</organism>